<reference evidence="1" key="1">
    <citation type="journal article" date="2000" name="Nucleic Acids Res.">
        <title>The complete nucleotide sequence of the mitochondrial genome of sugar beet (Beta vulgaris L.) reveals a novel gene for tRNACys(GCA).</title>
        <authorList>
            <person name="Kubo T."/>
            <person name="Nishizawa S."/>
            <person name="Sugawara A."/>
            <person name="Itchoda N."/>
            <person name="Estiati A."/>
            <person name="Mikami T."/>
        </authorList>
    </citation>
    <scope>NUCLEOTIDE SEQUENCE</scope>
</reference>
<accession>Q9MFD9</accession>
<evidence type="ECO:0000313" key="1">
    <source>
        <dbReference type="EMBL" id="BAA99303.1"/>
    </source>
</evidence>
<protein>
    <submittedName>
        <fullName evidence="1">Orf165 protein</fullName>
    </submittedName>
</protein>
<dbReference type="EMBL" id="BA000009">
    <property type="protein sequence ID" value="BAA99303.1"/>
    <property type="molecule type" value="Genomic_DNA"/>
</dbReference>
<organism evidence="1">
    <name type="scientific">Beta vulgaris subsp. vulgaris</name>
    <name type="common">Beet</name>
    <dbReference type="NCBI Taxonomy" id="3555"/>
    <lineage>
        <taxon>Eukaryota</taxon>
        <taxon>Viridiplantae</taxon>
        <taxon>Streptophyta</taxon>
        <taxon>Embryophyta</taxon>
        <taxon>Tracheophyta</taxon>
        <taxon>Spermatophyta</taxon>
        <taxon>Magnoliopsida</taxon>
        <taxon>eudicotyledons</taxon>
        <taxon>Gunneridae</taxon>
        <taxon>Pentapetalae</taxon>
        <taxon>Caryophyllales</taxon>
        <taxon>Chenopodiaceae</taxon>
        <taxon>Betoideae</taxon>
        <taxon>Beta</taxon>
    </lineage>
</organism>
<dbReference type="AlphaFoldDB" id="Q9MFD9"/>
<geneLocation type="mitochondrion" evidence="1"/>
<proteinExistence type="predicted"/>
<dbReference type="KEGG" id="bvg:809477"/>
<gene>
    <name evidence="1" type="primary">orf165</name>
</gene>
<dbReference type="GeneID" id="809477"/>
<keyword evidence="1" id="KW-0496">Mitochondrion</keyword>
<dbReference type="RefSeq" id="NP_063991.1">
    <property type="nucleotide sequence ID" value="NC_002511.2"/>
</dbReference>
<sequence length="165" mass="18941">MPLKCLCLRSSLSKPKWPAAQELELASEDMLEKDIRYPGKEELTALLSPKGRKVVIEGSSHTAIANLDEKKYTELDQSTKVCNFSTLCYQLSSLMICRVRDHFEKRPKSYIRYQQRCPRSVLSNRGFLKINIFPFMPKKTEIFEMLFVRQGCFPSSGKPGGKEIN</sequence>
<name>Q9MFD9_BETVV</name>
<reference evidence="1" key="2">
    <citation type="journal article" date="2006" name="Mol. Genet. Genomics">
        <title>Patterns of partial RNA editing in mitochondrial genes of Beta vulgaris.</title>
        <authorList>
            <person name="Mower J.P."/>
            <person name="Palmer J.D."/>
        </authorList>
    </citation>
    <scope>NUCLEOTIDE SEQUENCE</scope>
</reference>